<organism evidence="1">
    <name type="scientific">marine metagenome</name>
    <dbReference type="NCBI Taxonomy" id="408172"/>
    <lineage>
        <taxon>unclassified sequences</taxon>
        <taxon>metagenomes</taxon>
        <taxon>ecological metagenomes</taxon>
    </lineage>
</organism>
<proteinExistence type="predicted"/>
<name>A0A381ZXA4_9ZZZZ</name>
<dbReference type="Gene3D" id="3.40.30.10">
    <property type="entry name" value="Glutaredoxin"/>
    <property type="match status" value="1"/>
</dbReference>
<dbReference type="SUPFAM" id="SSF101898">
    <property type="entry name" value="NHL repeat"/>
    <property type="match status" value="1"/>
</dbReference>
<dbReference type="InterPro" id="IPR036249">
    <property type="entry name" value="Thioredoxin-like_sf"/>
</dbReference>
<dbReference type="Gene3D" id="2.120.10.30">
    <property type="entry name" value="TolB, C-terminal domain"/>
    <property type="match status" value="4"/>
</dbReference>
<evidence type="ECO:0000313" key="1">
    <source>
        <dbReference type="EMBL" id="SVA93734.1"/>
    </source>
</evidence>
<dbReference type="SUPFAM" id="SSF52833">
    <property type="entry name" value="Thioredoxin-like"/>
    <property type="match status" value="1"/>
</dbReference>
<dbReference type="EMBL" id="UINC01022981">
    <property type="protein sequence ID" value="SVA93734.1"/>
    <property type="molecule type" value="Genomic_DNA"/>
</dbReference>
<dbReference type="AlphaFoldDB" id="A0A381ZXA4"/>
<evidence type="ECO:0008006" key="2">
    <source>
        <dbReference type="Google" id="ProtNLM"/>
    </source>
</evidence>
<protein>
    <recommendedName>
        <fullName evidence="2">Alkyl hydroperoxide reductase subunit C/ Thiol specific antioxidant domain-containing protein</fullName>
    </recommendedName>
</protein>
<gene>
    <name evidence="1" type="ORF">METZ01_LOCUS146588</name>
</gene>
<dbReference type="PANTHER" id="PTHR46388:SF2">
    <property type="entry name" value="NHL REPEAT-CONTAINING PROTEIN 2"/>
    <property type="match status" value="1"/>
</dbReference>
<reference evidence="1" key="1">
    <citation type="submission" date="2018-05" db="EMBL/GenBank/DDBJ databases">
        <authorList>
            <person name="Lanie J.A."/>
            <person name="Ng W.-L."/>
            <person name="Kazmierczak K.M."/>
            <person name="Andrzejewski T.M."/>
            <person name="Davidsen T.M."/>
            <person name="Wayne K.J."/>
            <person name="Tettelin H."/>
            <person name="Glass J.I."/>
            <person name="Rusch D."/>
            <person name="Podicherti R."/>
            <person name="Tsui H.-C.T."/>
            <person name="Winkler M.E."/>
        </authorList>
    </citation>
    <scope>NUCLEOTIDE SEQUENCE</scope>
</reference>
<dbReference type="PANTHER" id="PTHR46388">
    <property type="entry name" value="NHL REPEAT-CONTAINING PROTEIN 2"/>
    <property type="match status" value="1"/>
</dbReference>
<sequence>MLSQLRRLEEKYYRELVVIGVHSAKFTGEIDTASLSQAVLRNQLSHPVVNDNQFLVWKNYAIRAWPTLIFIDPKGKVIGKHEGELPYKAFDNLLKNMIEVYTESHVLDTRPFSKKVDNVDDKMLAFPGKLLADGYNSRLFISDTNHNRILITSLDGQIHNVIGGSAPGFLDGDYISATFQGPQGLALNGECLYVADTENNAIRKVDLLEGIVTTIAGTGEQGFWGSGGGEIKGTALNSPWDLVIIGTTLFIAMAGSHQIWMLERMEDKITPFAGTGREGILDDTPAEAQLAQPSGITTDGEKIFFVDSETSSVRWFTADGKDPVRTLIGKGLFTFGDEDGDISSALLQHPMGIEYFDGNLYIADTFNHKIKILDIAIGKVRTILGSGEFGARNSTGLDSQVYEPGDISFAKGSLFIADTNNHLVRVIDLKTRVVTTLDIRGI</sequence>
<accession>A0A381ZXA4</accession>
<dbReference type="InterPro" id="IPR011042">
    <property type="entry name" value="6-blade_b-propeller_TolB-like"/>
</dbReference>